<dbReference type="NCBIfam" id="TIGR00299">
    <property type="entry name" value="nickel pincer cofactor biosynthesis protein LarC"/>
    <property type="match status" value="1"/>
</dbReference>
<protein>
    <recommendedName>
        <fullName evidence="2">Pyridinium-3,5-bisthiocarboxylic acid mononucleotide nickel insertion protein</fullName>
        <shortName evidence="2">P2TMN nickel insertion protein</shortName>
        <ecNumber evidence="2">4.99.1.12</ecNumber>
    </recommendedName>
    <alternativeName>
        <fullName evidence="2">Nickel-pincer cofactor biosynthesis protein LarC</fullName>
    </alternativeName>
</protein>
<dbReference type="PANTHER" id="PTHR36566">
    <property type="entry name" value="NICKEL INSERTION PROTEIN-RELATED"/>
    <property type="match status" value="1"/>
</dbReference>
<dbReference type="Proteomes" id="UP000675664">
    <property type="component" value="Unassembled WGS sequence"/>
</dbReference>
<dbReference type="Pfam" id="PF01969">
    <property type="entry name" value="Ni_insertion"/>
    <property type="match status" value="1"/>
</dbReference>
<evidence type="ECO:0000313" key="5">
    <source>
        <dbReference type="Proteomes" id="UP000675664"/>
    </source>
</evidence>
<dbReference type="Gene3D" id="3.30.70.1380">
    <property type="entry name" value="Transcriptional regulatory protein pf0864 domain like"/>
    <property type="match status" value="1"/>
</dbReference>
<dbReference type="PANTHER" id="PTHR36566:SF1">
    <property type="entry name" value="PYRIDINIUM-3,5-BISTHIOCARBOXYLIC ACID MONONUCLEOTIDE NICKEL INSERTION PROTEIN"/>
    <property type="match status" value="1"/>
</dbReference>
<dbReference type="GO" id="GO:0051604">
    <property type="term" value="P:protein maturation"/>
    <property type="evidence" value="ECO:0007669"/>
    <property type="project" value="UniProtKB-UniRule"/>
</dbReference>
<evidence type="ECO:0000256" key="1">
    <source>
        <dbReference type="ARBA" id="ARBA00022596"/>
    </source>
</evidence>
<dbReference type="Gene3D" id="3.10.20.300">
    <property type="entry name" value="mk0293 like domain"/>
    <property type="match status" value="1"/>
</dbReference>
<organism evidence="4 5">
    <name type="scientific">Sinanaerobacter chloroacetimidivorans</name>
    <dbReference type="NCBI Taxonomy" id="2818044"/>
    <lineage>
        <taxon>Bacteria</taxon>
        <taxon>Bacillati</taxon>
        <taxon>Bacillota</taxon>
        <taxon>Clostridia</taxon>
        <taxon>Peptostreptococcales</taxon>
        <taxon>Anaerovoracaceae</taxon>
        <taxon>Sinanaerobacter</taxon>
    </lineage>
</organism>
<dbReference type="GO" id="GO:0016151">
    <property type="term" value="F:nickel cation binding"/>
    <property type="evidence" value="ECO:0007669"/>
    <property type="project" value="UniProtKB-UniRule"/>
</dbReference>
<keyword evidence="5" id="KW-1185">Reference proteome</keyword>
<dbReference type="EMBL" id="JAGSND010000002">
    <property type="protein sequence ID" value="MBR0596853.1"/>
    <property type="molecule type" value="Genomic_DNA"/>
</dbReference>
<dbReference type="AlphaFoldDB" id="A0A8J7W092"/>
<reference evidence="4" key="1">
    <citation type="submission" date="2021-04" db="EMBL/GenBank/DDBJ databases">
        <title>Sinoanaerobacter chloroacetimidivorans sp. nov., an obligate anaerobic bacterium isolated from anaerobic sludge.</title>
        <authorList>
            <person name="Bao Y."/>
        </authorList>
    </citation>
    <scope>NUCLEOTIDE SEQUENCE</scope>
    <source>
        <strain evidence="4">BAD-6</strain>
    </source>
</reference>
<dbReference type="EC" id="4.99.1.12" evidence="2"/>
<keyword evidence="2" id="KW-0456">Lyase</keyword>
<comment type="caution">
    <text evidence="4">The sequence shown here is derived from an EMBL/GenBank/DDBJ whole genome shotgun (WGS) entry which is preliminary data.</text>
</comment>
<proteinExistence type="inferred from homology"/>
<accession>A0A8J7W092</accession>
<evidence type="ECO:0000313" key="4">
    <source>
        <dbReference type="EMBL" id="MBR0596853.1"/>
    </source>
</evidence>
<dbReference type="InterPro" id="IPR002822">
    <property type="entry name" value="Ni_insertion"/>
</dbReference>
<evidence type="ECO:0000256" key="2">
    <source>
        <dbReference type="HAMAP-Rule" id="MF_01074"/>
    </source>
</evidence>
<dbReference type="HAMAP" id="MF_01074">
    <property type="entry name" value="LarC"/>
    <property type="match status" value="1"/>
</dbReference>
<keyword evidence="1 2" id="KW-0533">Nickel</keyword>
<name>A0A8J7W092_9FIRM</name>
<reference evidence="4" key="2">
    <citation type="submission" date="2021-04" db="EMBL/GenBank/DDBJ databases">
        <authorList>
            <person name="Liu J."/>
        </authorList>
    </citation>
    <scope>NUCLEOTIDE SEQUENCE</scope>
    <source>
        <strain evidence="4">BAD-6</strain>
    </source>
</reference>
<comment type="catalytic activity">
    <reaction evidence="2">
        <text>Ni(II)-pyridinium-3,5-bisthiocarboxylate mononucleotide = pyridinium-3,5-bisthiocarboxylate mononucleotide + Ni(2+)</text>
        <dbReference type="Rhea" id="RHEA:54784"/>
        <dbReference type="ChEBI" id="CHEBI:49786"/>
        <dbReference type="ChEBI" id="CHEBI:137372"/>
        <dbReference type="ChEBI" id="CHEBI:137373"/>
        <dbReference type="EC" id="4.99.1.12"/>
    </reaction>
</comment>
<sequence length="456" mass="50690">MERILYFDCFAGISGDMSIGALIDLGLSPETVISEINKLGIDGYQIEIRKMNRYSISGTDVKVTLTSGHSHEHLQGHSHDQLQDHSHNQLQDHSHDHLQGHSHDHDHPHTHEHIHSGHHEHDERERSLSDITRIIQASTISEKAKALSIAIFTEIAKAEAKVHGKTIEEVHFHEVGAIDSIVDIVGAAVCIDMLQVDRVYCSPVHEGQGFVNCRHGRLPIPVPAVIQMLQGSGISIVTEDIQAELVTPTGFGILKTVSESCGKMPEMAIEGVGYGFGKTETGRLNALRVVLGTTKSKADSQQENPHPAGFENPEISWDTVSLLETNIDDSTGETLGYTMKLLMDAGALDVFFTPIYMKKNRPAYMLSLLSKSADVNKLSQCIFRETSSIGIRVREIRRITLNREIKTVKTELGEIRVKSVTVSGLERIQPEYEDCARLARENHLSLNEVYEIVKRR</sequence>
<dbReference type="RefSeq" id="WP_227016989.1">
    <property type="nucleotide sequence ID" value="NZ_JAGSND010000002.1"/>
</dbReference>
<feature type="region of interest" description="Disordered" evidence="3">
    <location>
        <begin position="68"/>
        <end position="127"/>
    </location>
</feature>
<feature type="compositionally biased region" description="Basic and acidic residues" evidence="3">
    <location>
        <begin position="69"/>
        <end position="127"/>
    </location>
</feature>
<comment type="similarity">
    <text evidence="2">Belongs to the LarC family.</text>
</comment>
<evidence type="ECO:0000256" key="3">
    <source>
        <dbReference type="SAM" id="MobiDB-lite"/>
    </source>
</evidence>
<dbReference type="GO" id="GO:0016829">
    <property type="term" value="F:lyase activity"/>
    <property type="evidence" value="ECO:0007669"/>
    <property type="project" value="UniProtKB-UniRule"/>
</dbReference>
<gene>
    <name evidence="2 4" type="primary">larC</name>
    <name evidence="4" type="ORF">KCX82_03090</name>
</gene>
<comment type="function">
    <text evidence="2">Involved in the biosynthesis of a nickel-pincer cofactor ((SCS)Ni(II) pincer complex). Binds Ni(2+), and functions in nickel delivery to pyridinium-3,5-bisthiocarboxylic acid mononucleotide (P2TMN), to form the mature cofactor. Is thus probably required for the activation of nickel-pincer cofactor-dependent enzymes.</text>
</comment>